<sequence length="153" mass="17103">MRAFHLQDDYMDGAPRVKYLPRYLSGSVSEEGKKGRSVHESPSPRRCVQVDRPSSPSSRTQPENAICSILLGDARVQRLVQRSVFSLIRAILQAVRANLFLFVAASSPPFSPLFFHLICLRSHIPMPEGVILEHTLSMLYAPSWVCTVGIVHC</sequence>
<feature type="compositionally biased region" description="Basic and acidic residues" evidence="1">
    <location>
        <begin position="30"/>
        <end position="43"/>
    </location>
</feature>
<evidence type="ECO:0000313" key="2">
    <source>
        <dbReference type="EMBL" id="KAK1756950.1"/>
    </source>
</evidence>
<protein>
    <submittedName>
        <fullName evidence="2">Uncharacterized protein</fullName>
    </submittedName>
</protein>
<keyword evidence="3" id="KW-1185">Reference proteome</keyword>
<name>A0AAJ0BES4_9PEZI</name>
<comment type="caution">
    <text evidence="2">The sequence shown here is derived from an EMBL/GenBank/DDBJ whole genome shotgun (WGS) entry which is preliminary data.</text>
</comment>
<accession>A0AAJ0BES4</accession>
<reference evidence="2" key="1">
    <citation type="submission" date="2023-06" db="EMBL/GenBank/DDBJ databases">
        <title>Genome-scale phylogeny and comparative genomics of the fungal order Sordariales.</title>
        <authorList>
            <consortium name="Lawrence Berkeley National Laboratory"/>
            <person name="Hensen N."/>
            <person name="Bonometti L."/>
            <person name="Westerberg I."/>
            <person name="Brannstrom I.O."/>
            <person name="Guillou S."/>
            <person name="Cros-Aarteil S."/>
            <person name="Calhoun S."/>
            <person name="Haridas S."/>
            <person name="Kuo A."/>
            <person name="Mondo S."/>
            <person name="Pangilinan J."/>
            <person name="Riley R."/>
            <person name="Labutti K."/>
            <person name="Andreopoulos B."/>
            <person name="Lipzen A."/>
            <person name="Chen C."/>
            <person name="Yanf M."/>
            <person name="Daum C."/>
            <person name="Ng V."/>
            <person name="Clum A."/>
            <person name="Steindorff A."/>
            <person name="Ohm R."/>
            <person name="Martin F."/>
            <person name="Silar P."/>
            <person name="Natvig D."/>
            <person name="Lalanne C."/>
            <person name="Gautier V."/>
            <person name="Ament-Velasquez S.L."/>
            <person name="Kruys A."/>
            <person name="Hutchinson M.I."/>
            <person name="Powell A.J."/>
            <person name="Barry K."/>
            <person name="Miller A.N."/>
            <person name="Grigoriev I.V."/>
            <person name="Debuchy R."/>
            <person name="Gladieux P."/>
            <person name="Thoren M.H."/>
            <person name="Johannesson H."/>
        </authorList>
    </citation>
    <scope>NUCLEOTIDE SEQUENCE</scope>
    <source>
        <strain evidence="2">PSN4</strain>
    </source>
</reference>
<organism evidence="2 3">
    <name type="scientific">Echria macrotheca</name>
    <dbReference type="NCBI Taxonomy" id="438768"/>
    <lineage>
        <taxon>Eukaryota</taxon>
        <taxon>Fungi</taxon>
        <taxon>Dikarya</taxon>
        <taxon>Ascomycota</taxon>
        <taxon>Pezizomycotina</taxon>
        <taxon>Sordariomycetes</taxon>
        <taxon>Sordariomycetidae</taxon>
        <taxon>Sordariales</taxon>
        <taxon>Schizotheciaceae</taxon>
        <taxon>Echria</taxon>
    </lineage>
</organism>
<evidence type="ECO:0000256" key="1">
    <source>
        <dbReference type="SAM" id="MobiDB-lite"/>
    </source>
</evidence>
<dbReference type="AlphaFoldDB" id="A0AAJ0BES4"/>
<feature type="region of interest" description="Disordered" evidence="1">
    <location>
        <begin position="28"/>
        <end position="62"/>
    </location>
</feature>
<proteinExistence type="predicted"/>
<evidence type="ECO:0000313" key="3">
    <source>
        <dbReference type="Proteomes" id="UP001239445"/>
    </source>
</evidence>
<feature type="compositionally biased region" description="Polar residues" evidence="1">
    <location>
        <begin position="52"/>
        <end position="62"/>
    </location>
</feature>
<dbReference type="EMBL" id="MU839831">
    <property type="protein sequence ID" value="KAK1756950.1"/>
    <property type="molecule type" value="Genomic_DNA"/>
</dbReference>
<dbReference type="Proteomes" id="UP001239445">
    <property type="component" value="Unassembled WGS sequence"/>
</dbReference>
<gene>
    <name evidence="2" type="ORF">QBC47DRAFT_378134</name>
</gene>